<feature type="compositionally biased region" description="Polar residues" evidence="2">
    <location>
        <begin position="722"/>
        <end position="746"/>
    </location>
</feature>
<feature type="compositionally biased region" description="Polar residues" evidence="2">
    <location>
        <begin position="817"/>
        <end position="830"/>
    </location>
</feature>
<dbReference type="SMART" id="SM01332">
    <property type="entry name" value="Cyclin_C"/>
    <property type="match status" value="1"/>
</dbReference>
<feature type="compositionally biased region" description="Basic residues" evidence="2">
    <location>
        <begin position="796"/>
        <end position="809"/>
    </location>
</feature>
<keyword evidence="5" id="KW-1185">Reference proteome</keyword>
<dbReference type="InterPro" id="IPR006671">
    <property type="entry name" value="Cyclin_N"/>
</dbReference>
<dbReference type="InterPro" id="IPR004367">
    <property type="entry name" value="Cyclin_C-dom"/>
</dbReference>
<protein>
    <recommendedName>
        <fullName evidence="3">Cyclin C-terminal domain-containing protein</fullName>
    </recommendedName>
</protein>
<evidence type="ECO:0000256" key="1">
    <source>
        <dbReference type="ARBA" id="ARBA00023127"/>
    </source>
</evidence>
<organism evidence="4 5">
    <name type="scientific">Euplotes crassus</name>
    <dbReference type="NCBI Taxonomy" id="5936"/>
    <lineage>
        <taxon>Eukaryota</taxon>
        <taxon>Sar</taxon>
        <taxon>Alveolata</taxon>
        <taxon>Ciliophora</taxon>
        <taxon>Intramacronucleata</taxon>
        <taxon>Spirotrichea</taxon>
        <taxon>Hypotrichia</taxon>
        <taxon>Euplotida</taxon>
        <taxon>Euplotidae</taxon>
        <taxon>Moneuplotes</taxon>
    </lineage>
</organism>
<feature type="compositionally biased region" description="Basic and acidic residues" evidence="2">
    <location>
        <begin position="784"/>
        <end position="795"/>
    </location>
</feature>
<dbReference type="CDD" id="cd20529">
    <property type="entry name" value="CYCLIN_CCNJ-like_rpt2"/>
    <property type="match status" value="1"/>
</dbReference>
<evidence type="ECO:0000313" key="4">
    <source>
        <dbReference type="EMBL" id="CAI2378403.1"/>
    </source>
</evidence>
<feature type="compositionally biased region" description="Polar residues" evidence="2">
    <location>
        <begin position="763"/>
        <end position="783"/>
    </location>
</feature>
<gene>
    <name evidence="4" type="ORF">ECRASSUSDP1_LOCUS19798</name>
</gene>
<feature type="region of interest" description="Disordered" evidence="2">
    <location>
        <begin position="722"/>
        <end position="830"/>
    </location>
</feature>
<name>A0AAD1XSF2_EUPCR</name>
<feature type="compositionally biased region" description="Polar residues" evidence="2">
    <location>
        <begin position="582"/>
        <end position="602"/>
    </location>
</feature>
<proteinExistence type="predicted"/>
<dbReference type="Gene3D" id="1.10.472.10">
    <property type="entry name" value="Cyclin-like"/>
    <property type="match status" value="2"/>
</dbReference>
<reference evidence="4" key="1">
    <citation type="submission" date="2023-07" db="EMBL/GenBank/DDBJ databases">
        <authorList>
            <consortium name="AG Swart"/>
            <person name="Singh M."/>
            <person name="Singh A."/>
            <person name="Seah K."/>
            <person name="Emmerich C."/>
        </authorList>
    </citation>
    <scope>NUCLEOTIDE SEQUENCE</scope>
    <source>
        <strain evidence="4">DP1</strain>
    </source>
</reference>
<dbReference type="EMBL" id="CAMPGE010020125">
    <property type="protein sequence ID" value="CAI2378403.1"/>
    <property type="molecule type" value="Genomic_DNA"/>
</dbReference>
<dbReference type="PANTHER" id="PTHR10177">
    <property type="entry name" value="CYCLINS"/>
    <property type="match status" value="1"/>
</dbReference>
<dbReference type="Proteomes" id="UP001295684">
    <property type="component" value="Unassembled WGS sequence"/>
</dbReference>
<sequence>MSARKCSHNGSAILQYNGISYCMVCKCMSLPQEVSTAGVEQELEEIIHHSLVDSKIVESNELHPLEIYENMRKDQSTQAYDLYDQKFELKKLRKKFLDRIFELGSIFNLDTLTCHLALKYLEVIFHFINFYRKNNKTQRLPCDPKPVKEVVPKTSYLYGKDTSTSVKALSQEKRELITISCLLIAAKFNEKDEEMLKIAHIQRETKKYFTFKKIVSCESLILQELDWNMMVQTPFHYLKLFTSCGICFSSDRYQLDQTILCLNDCIGEDEETIEECVKTLNEKSDYFINLSIHDYFMLQFREEIVAMAAIVCARKMTKVYPEYSEHFQKMYNITFEELQSAFERLWTFHMQCSSETPEKSSCYIVNKTMTSSEKKYRKIVSSCKTPVMDSKKSVSLMPSKMKSNKITFSDLETPKEIEKCPQLSSKLKQASGFSDLYTIAEEKASKAPLKLVPQISLEISDNKCDTISKKIHRSVRKNKVSVSLMSTQKFSSDIGNDTLKQKEVSKFPSDLKMKEINTDAAKTDLDHQFISLTVESKLPPKHLLTTKKDRIVRNKLNDQPARDGKSQQKSARRDRKERMRSAHSQNRVTSTQNIPTKNTYVTKESKSKAVPKICGNNKDSFQEAENDTGKDRIKEMLRKIDSLEESSINLHKTEISEKYMLPHAKKYQVFKKSERLNYGPLLSKNPASGKNSFIENNKMKLQVTRDAQDPSRKKKETLNHIVSQESLNSNYFQRSGFSGQNTTASDKNSEQEKNQTKKEESKNYYSSINFLGSNAGTNSQSTDVLKRGRSVEMRRGRASRNKERIRKTGSKKEDSNLNRLNQNNSKKQKVSDNFNFSQDKIGKNYECYPKSALKTRFRPRKGGIPKPNRAKNLRTMENSLDKDTGRNEEKCSNTFIKSSYKISGSGKYEKYKKQVTDQKSIKTFSVVNLSQKDTMKSFKTRMNYSRKSLTKENSNRENTSDEQAKLNYLKRKKEYENGGRTIQSKKHSVYKTNANLTHRKAISYCK</sequence>
<dbReference type="Pfam" id="PF02984">
    <property type="entry name" value="Cyclin_C"/>
    <property type="match status" value="1"/>
</dbReference>
<feature type="domain" description="Cyclin C-terminal" evidence="3">
    <location>
        <begin position="232"/>
        <end position="382"/>
    </location>
</feature>
<evidence type="ECO:0000259" key="3">
    <source>
        <dbReference type="SMART" id="SM01332"/>
    </source>
</evidence>
<comment type="caution">
    <text evidence="4">The sequence shown here is derived from an EMBL/GenBank/DDBJ whole genome shotgun (WGS) entry which is preliminary data.</text>
</comment>
<dbReference type="InterPro" id="IPR039361">
    <property type="entry name" value="Cyclin"/>
</dbReference>
<accession>A0AAD1XSF2</accession>
<feature type="region of interest" description="Disordered" evidence="2">
    <location>
        <begin position="545"/>
        <end position="628"/>
    </location>
</feature>
<keyword evidence="1" id="KW-0195">Cyclin</keyword>
<dbReference type="Pfam" id="PF00134">
    <property type="entry name" value="Cyclin_N"/>
    <property type="match status" value="1"/>
</dbReference>
<evidence type="ECO:0000256" key="2">
    <source>
        <dbReference type="SAM" id="MobiDB-lite"/>
    </source>
</evidence>
<dbReference type="InterPro" id="IPR036915">
    <property type="entry name" value="Cyclin-like_sf"/>
</dbReference>
<feature type="compositionally biased region" description="Basic and acidic residues" evidence="2">
    <location>
        <begin position="747"/>
        <end position="762"/>
    </location>
</feature>
<dbReference type="SUPFAM" id="SSF47954">
    <property type="entry name" value="Cyclin-like"/>
    <property type="match status" value="2"/>
</dbReference>
<evidence type="ECO:0000313" key="5">
    <source>
        <dbReference type="Proteomes" id="UP001295684"/>
    </source>
</evidence>
<dbReference type="AlphaFoldDB" id="A0AAD1XSF2"/>
<feature type="compositionally biased region" description="Basic and acidic residues" evidence="2">
    <location>
        <begin position="546"/>
        <end position="566"/>
    </location>
</feature>